<evidence type="ECO:0000256" key="5">
    <source>
        <dbReference type="SAM" id="MobiDB-lite"/>
    </source>
</evidence>
<evidence type="ECO:0000313" key="7">
    <source>
        <dbReference type="EMBL" id="MEU8139631.1"/>
    </source>
</evidence>
<evidence type="ECO:0000313" key="8">
    <source>
        <dbReference type="Proteomes" id="UP001551482"/>
    </source>
</evidence>
<keyword evidence="1" id="KW-0805">Transcription regulation</keyword>
<dbReference type="Gene3D" id="1.10.357.10">
    <property type="entry name" value="Tetracycline Repressor, domain 2"/>
    <property type="match status" value="1"/>
</dbReference>
<dbReference type="SUPFAM" id="SSF46689">
    <property type="entry name" value="Homeodomain-like"/>
    <property type="match status" value="1"/>
</dbReference>
<dbReference type="EMBL" id="JBEZFP010000188">
    <property type="protein sequence ID" value="MEU8139631.1"/>
    <property type="molecule type" value="Genomic_DNA"/>
</dbReference>
<comment type="caution">
    <text evidence="7">The sequence shown here is derived from an EMBL/GenBank/DDBJ whole genome shotgun (WGS) entry which is preliminary data.</text>
</comment>
<dbReference type="PANTHER" id="PTHR30055">
    <property type="entry name" value="HTH-TYPE TRANSCRIPTIONAL REGULATOR RUTR"/>
    <property type="match status" value="1"/>
</dbReference>
<dbReference type="PROSITE" id="PS50977">
    <property type="entry name" value="HTH_TETR_2"/>
    <property type="match status" value="1"/>
</dbReference>
<sequence>MPATTRRSPESKDRPSGPDLRAQQKLYTRRRLIAAACDLFETKGYEATTVDDIVAAAGAARATFYLHFTGKADIIAELADRIWADTGAKFAAFGELPDWSHATIRAWLDAYVSGGEANRKALAIFAEQLPHTLRHQHQEHVKEFVALLMKPPERWAHFSKPEGRRRAYLLITQLETFMPSWMAGRWTRERSAMLDTLAAVWRNTLEADRL</sequence>
<protein>
    <submittedName>
        <fullName evidence="7">TetR/AcrR family transcriptional regulator</fullName>
    </submittedName>
</protein>
<feature type="compositionally biased region" description="Basic and acidic residues" evidence="5">
    <location>
        <begin position="7"/>
        <end position="16"/>
    </location>
</feature>
<dbReference type="InterPro" id="IPR009057">
    <property type="entry name" value="Homeodomain-like_sf"/>
</dbReference>
<dbReference type="PRINTS" id="PR00455">
    <property type="entry name" value="HTHTETR"/>
</dbReference>
<keyword evidence="3" id="KW-0804">Transcription</keyword>
<dbReference type="PANTHER" id="PTHR30055:SF234">
    <property type="entry name" value="HTH-TYPE TRANSCRIPTIONAL REGULATOR BETI"/>
    <property type="match status" value="1"/>
</dbReference>
<name>A0ABV3DV55_9ACTN</name>
<dbReference type="InterPro" id="IPR001647">
    <property type="entry name" value="HTH_TetR"/>
</dbReference>
<dbReference type="RefSeq" id="WP_358363849.1">
    <property type="nucleotide sequence ID" value="NZ_JBEZFP010000188.1"/>
</dbReference>
<keyword evidence="2 4" id="KW-0238">DNA-binding</keyword>
<keyword evidence="8" id="KW-1185">Reference proteome</keyword>
<evidence type="ECO:0000259" key="6">
    <source>
        <dbReference type="PROSITE" id="PS50977"/>
    </source>
</evidence>
<proteinExistence type="predicted"/>
<dbReference type="InterPro" id="IPR050109">
    <property type="entry name" value="HTH-type_TetR-like_transc_reg"/>
</dbReference>
<evidence type="ECO:0000256" key="1">
    <source>
        <dbReference type="ARBA" id="ARBA00023015"/>
    </source>
</evidence>
<dbReference type="Proteomes" id="UP001551482">
    <property type="component" value="Unassembled WGS sequence"/>
</dbReference>
<feature type="DNA-binding region" description="H-T-H motif" evidence="4">
    <location>
        <begin position="49"/>
        <end position="68"/>
    </location>
</feature>
<feature type="domain" description="HTH tetR-type" evidence="6">
    <location>
        <begin position="26"/>
        <end position="86"/>
    </location>
</feature>
<organism evidence="7 8">
    <name type="scientific">Streptodolium elevatio</name>
    <dbReference type="NCBI Taxonomy" id="3157996"/>
    <lineage>
        <taxon>Bacteria</taxon>
        <taxon>Bacillati</taxon>
        <taxon>Actinomycetota</taxon>
        <taxon>Actinomycetes</taxon>
        <taxon>Kitasatosporales</taxon>
        <taxon>Streptomycetaceae</taxon>
        <taxon>Streptodolium</taxon>
    </lineage>
</organism>
<evidence type="ECO:0000256" key="4">
    <source>
        <dbReference type="PROSITE-ProRule" id="PRU00335"/>
    </source>
</evidence>
<accession>A0ABV3DV55</accession>
<reference evidence="7 8" key="1">
    <citation type="submission" date="2024-06" db="EMBL/GenBank/DDBJ databases">
        <title>The Natural Products Discovery Center: Release of the First 8490 Sequenced Strains for Exploring Actinobacteria Biosynthetic Diversity.</title>
        <authorList>
            <person name="Kalkreuter E."/>
            <person name="Kautsar S.A."/>
            <person name="Yang D."/>
            <person name="Bader C.D."/>
            <person name="Teijaro C.N."/>
            <person name="Fluegel L."/>
            <person name="Davis C.M."/>
            <person name="Simpson J.R."/>
            <person name="Lauterbach L."/>
            <person name="Steele A.D."/>
            <person name="Gui C."/>
            <person name="Meng S."/>
            <person name="Li G."/>
            <person name="Viehrig K."/>
            <person name="Ye F."/>
            <person name="Su P."/>
            <person name="Kiefer A.F."/>
            <person name="Nichols A."/>
            <person name="Cepeda A.J."/>
            <person name="Yan W."/>
            <person name="Fan B."/>
            <person name="Jiang Y."/>
            <person name="Adhikari A."/>
            <person name="Zheng C.-J."/>
            <person name="Schuster L."/>
            <person name="Cowan T.M."/>
            <person name="Smanski M.J."/>
            <person name="Chevrette M.G."/>
            <person name="De Carvalho L.P.S."/>
            <person name="Shen B."/>
        </authorList>
    </citation>
    <scope>NUCLEOTIDE SEQUENCE [LARGE SCALE GENOMIC DNA]</scope>
    <source>
        <strain evidence="7 8">NPDC048946</strain>
    </source>
</reference>
<dbReference type="PROSITE" id="PS01081">
    <property type="entry name" value="HTH_TETR_1"/>
    <property type="match status" value="1"/>
</dbReference>
<evidence type="ECO:0000256" key="3">
    <source>
        <dbReference type="ARBA" id="ARBA00023163"/>
    </source>
</evidence>
<evidence type="ECO:0000256" key="2">
    <source>
        <dbReference type="ARBA" id="ARBA00023125"/>
    </source>
</evidence>
<dbReference type="InterPro" id="IPR023772">
    <property type="entry name" value="DNA-bd_HTH_TetR-type_CS"/>
</dbReference>
<feature type="region of interest" description="Disordered" evidence="5">
    <location>
        <begin position="1"/>
        <end position="20"/>
    </location>
</feature>
<gene>
    <name evidence="7" type="ORF">AB0C36_39825</name>
</gene>
<dbReference type="Pfam" id="PF00440">
    <property type="entry name" value="TetR_N"/>
    <property type="match status" value="1"/>
</dbReference>